<accession>A0ABV8PNE4</accession>
<comment type="caution">
    <text evidence="1">The sequence shown here is derived from an EMBL/GenBank/DDBJ whole genome shotgun (WGS) entry which is preliminary data.</text>
</comment>
<organism evidence="1 2">
    <name type="scientific">Flagellimonas marina</name>
    <dbReference type="NCBI Taxonomy" id="1775168"/>
    <lineage>
        <taxon>Bacteria</taxon>
        <taxon>Pseudomonadati</taxon>
        <taxon>Bacteroidota</taxon>
        <taxon>Flavobacteriia</taxon>
        <taxon>Flavobacteriales</taxon>
        <taxon>Flavobacteriaceae</taxon>
        <taxon>Flagellimonas</taxon>
    </lineage>
</organism>
<reference evidence="2" key="1">
    <citation type="journal article" date="2019" name="Int. J. Syst. Evol. Microbiol.">
        <title>The Global Catalogue of Microorganisms (GCM) 10K type strain sequencing project: providing services to taxonomists for standard genome sequencing and annotation.</title>
        <authorList>
            <consortium name="The Broad Institute Genomics Platform"/>
            <consortium name="The Broad Institute Genome Sequencing Center for Infectious Disease"/>
            <person name="Wu L."/>
            <person name="Ma J."/>
        </authorList>
    </citation>
    <scope>NUCLEOTIDE SEQUENCE [LARGE SCALE GENOMIC DNA]</scope>
    <source>
        <strain evidence="2">CGMCC 1.15774</strain>
    </source>
</reference>
<evidence type="ECO:0000313" key="2">
    <source>
        <dbReference type="Proteomes" id="UP001595841"/>
    </source>
</evidence>
<keyword evidence="2" id="KW-1185">Reference proteome</keyword>
<evidence type="ECO:0000313" key="1">
    <source>
        <dbReference type="EMBL" id="MFC4220596.1"/>
    </source>
</evidence>
<dbReference type="RefSeq" id="WP_379764307.1">
    <property type="nucleotide sequence ID" value="NZ_JBHSCL010000004.1"/>
</dbReference>
<dbReference type="EMBL" id="JBHSCL010000004">
    <property type="protein sequence ID" value="MFC4220596.1"/>
    <property type="molecule type" value="Genomic_DNA"/>
</dbReference>
<protein>
    <submittedName>
        <fullName evidence="1">Uncharacterized protein</fullName>
    </submittedName>
</protein>
<proteinExistence type="predicted"/>
<gene>
    <name evidence="1" type="ORF">ACFOWS_10645</name>
</gene>
<sequence>MGRPLSLIPFDALIYCTTTGDRSNQSLWMGEIQSKLIGDAELNIITMQLEEFL</sequence>
<dbReference type="Proteomes" id="UP001595841">
    <property type="component" value="Unassembled WGS sequence"/>
</dbReference>
<name>A0ABV8PNE4_9FLAO</name>